<sequence length="148" mass="17102">MDEILSKLRKTSKKEEESDSFISSTLEDITSSQCQTPFTIMKLDFDRLRCIKENQSGFMNINEVLKSEEYKINMSIIGLVKKIEKFSSEICYLELVDETGSIGCSCLYKLIKDNELNLGNILKLQNVSLWKIDINHINLVHENLLEIF</sequence>
<dbReference type="AlphaFoldDB" id="T0MKS9"/>
<gene>
    <name evidence="1" type="ORF">NAPIS_ORF00830</name>
</gene>
<name>T0MKS9_9MICR</name>
<dbReference type="Proteomes" id="UP000053780">
    <property type="component" value="Unassembled WGS sequence"/>
</dbReference>
<proteinExistence type="predicted"/>
<organism evidence="1 2">
    <name type="scientific">Vairimorpha apis BRL 01</name>
    <dbReference type="NCBI Taxonomy" id="1037528"/>
    <lineage>
        <taxon>Eukaryota</taxon>
        <taxon>Fungi</taxon>
        <taxon>Fungi incertae sedis</taxon>
        <taxon>Microsporidia</taxon>
        <taxon>Nosematidae</taxon>
        <taxon>Vairimorpha</taxon>
    </lineage>
</organism>
<accession>T0MKS9</accession>
<dbReference type="VEuPathDB" id="MicrosporidiaDB:NAPIS_ORF00830"/>
<dbReference type="EMBL" id="KE647118">
    <property type="protein sequence ID" value="EQB61600.1"/>
    <property type="molecule type" value="Genomic_DNA"/>
</dbReference>
<keyword evidence="2" id="KW-1185">Reference proteome</keyword>
<protein>
    <recommendedName>
        <fullName evidence="3">OB domain-containing protein</fullName>
    </recommendedName>
</protein>
<evidence type="ECO:0000313" key="2">
    <source>
        <dbReference type="Proteomes" id="UP000053780"/>
    </source>
</evidence>
<dbReference type="OrthoDB" id="2192647at2759"/>
<dbReference type="HOGENOM" id="CLU_124533_0_0_1"/>
<reference evidence="1 2" key="1">
    <citation type="journal article" date="2013" name="BMC Genomics">
        <title>Genome sequencing and comparative genomics of honey bee microsporidia, Nosema apis reveal novel insights into host-parasite interactions.</title>
        <authorList>
            <person name="Chen Yp."/>
            <person name="Pettis J.S."/>
            <person name="Zhao Y."/>
            <person name="Liu X."/>
            <person name="Tallon L.J."/>
            <person name="Sadzewicz L.D."/>
            <person name="Li R."/>
            <person name="Zheng H."/>
            <person name="Huang S."/>
            <person name="Zhang X."/>
            <person name="Hamilton M.C."/>
            <person name="Pernal S.F."/>
            <person name="Melathopoulos A.P."/>
            <person name="Yan X."/>
            <person name="Evans J.D."/>
        </authorList>
    </citation>
    <scope>NUCLEOTIDE SEQUENCE [LARGE SCALE GENOMIC DNA]</scope>
    <source>
        <strain evidence="1 2">BRL 01</strain>
    </source>
</reference>
<evidence type="ECO:0000313" key="1">
    <source>
        <dbReference type="EMBL" id="EQB61600.1"/>
    </source>
</evidence>
<evidence type="ECO:0008006" key="3">
    <source>
        <dbReference type="Google" id="ProtNLM"/>
    </source>
</evidence>